<sequence length="492" mass="54614">MNLLYTEAPIRKRQQHRIGKECIEAFRVLGIEYESSAAAVHWFNKENLLAVLLPLLKVETYGYPLSTAVARCFHVVSENNIEVTSVCTQQDVLSGLFSLLALRQPGIDNVLFRTLITGILLNLPDVDLSQYYKDIVAATVDALDTKLTVIIESALEGQHQADEELSFDPELTWPAVDKLISAQGVSLELLANLCCTDGEWEDAEDEESSDDQAVGASSLDVDMTGDAPESLCLPSELNSAFLEQNILSKILSTASSTHPDLLKRLEASQCGKTTLIKLSQLRQRALLCLGNLVEAVDASFLSQSVSLTEIWGHLYKLTQAEKENQNEDMKWALTCALRAVIQRLEMMQLSNLCDMSESDLDFLVSVGTESTNREIQINVLRILSTIACMMSQQRQLTGLFKRISETLLEVATKNPDVVIVSEALDSLFDVFKEDHTDPIAKHIGLVDKLRSLQPSFKAMIAREKKKLGENSGVVMMAKANLQGFIKYKLSQR</sequence>
<dbReference type="SUPFAM" id="SSF48371">
    <property type="entry name" value="ARM repeat"/>
    <property type="match status" value="1"/>
</dbReference>
<dbReference type="GO" id="GO:0006606">
    <property type="term" value="P:protein import into nucleus"/>
    <property type="evidence" value="ECO:0007669"/>
    <property type="project" value="TreeGrafter"/>
</dbReference>
<dbReference type="GO" id="GO:0051082">
    <property type="term" value="F:unfolded protein binding"/>
    <property type="evidence" value="ECO:0007669"/>
    <property type="project" value="TreeGrafter"/>
</dbReference>
<dbReference type="InterPro" id="IPR016024">
    <property type="entry name" value="ARM-type_fold"/>
</dbReference>
<dbReference type="PANTHER" id="PTHR13347:SF1">
    <property type="entry name" value="HEAT REPEAT-CONTAINING PROTEIN 3"/>
    <property type="match status" value="1"/>
</dbReference>
<accession>A0AAV4C5R4</accession>
<evidence type="ECO:0000313" key="3">
    <source>
        <dbReference type="EMBL" id="GFO27035.1"/>
    </source>
</evidence>
<dbReference type="EMBL" id="BLXT01005881">
    <property type="protein sequence ID" value="GFO27035.1"/>
    <property type="molecule type" value="Genomic_DNA"/>
</dbReference>
<dbReference type="Proteomes" id="UP000735302">
    <property type="component" value="Unassembled WGS sequence"/>
</dbReference>
<dbReference type="InterPro" id="IPR057990">
    <property type="entry name" value="TPR_SYO1"/>
</dbReference>
<dbReference type="PANTHER" id="PTHR13347">
    <property type="entry name" value="HEAT REPEAT-CONTAINING PROTEIN 3"/>
    <property type="match status" value="1"/>
</dbReference>
<dbReference type="Pfam" id="PF25567">
    <property type="entry name" value="TPR_SYO1"/>
    <property type="match status" value="1"/>
</dbReference>
<protein>
    <submittedName>
        <fullName evidence="3">Heat repeat-containing protein 3-like</fullName>
    </submittedName>
</protein>
<name>A0AAV4C5R4_9GAST</name>
<keyword evidence="4" id="KW-1185">Reference proteome</keyword>
<dbReference type="InterPro" id="IPR011989">
    <property type="entry name" value="ARM-like"/>
</dbReference>
<gene>
    <name evidence="3" type="ORF">PoB_005354000</name>
</gene>
<comment type="similarity">
    <text evidence="1">Belongs to the nuclear import and ribosome assembly adapter family.</text>
</comment>
<dbReference type="AlphaFoldDB" id="A0AAV4C5R4"/>
<dbReference type="InterPro" id="IPR052616">
    <property type="entry name" value="SYO1-like"/>
</dbReference>
<evidence type="ECO:0000256" key="1">
    <source>
        <dbReference type="ARBA" id="ARBA00049983"/>
    </source>
</evidence>
<proteinExistence type="inferred from homology"/>
<feature type="domain" description="SYO1-like TPR repeats" evidence="2">
    <location>
        <begin position="236"/>
        <end position="491"/>
    </location>
</feature>
<evidence type="ECO:0000259" key="2">
    <source>
        <dbReference type="Pfam" id="PF25567"/>
    </source>
</evidence>
<reference evidence="3 4" key="1">
    <citation type="journal article" date="2021" name="Elife">
        <title>Chloroplast acquisition without the gene transfer in kleptoplastic sea slugs, Plakobranchus ocellatus.</title>
        <authorList>
            <person name="Maeda T."/>
            <person name="Takahashi S."/>
            <person name="Yoshida T."/>
            <person name="Shimamura S."/>
            <person name="Takaki Y."/>
            <person name="Nagai Y."/>
            <person name="Toyoda A."/>
            <person name="Suzuki Y."/>
            <person name="Arimoto A."/>
            <person name="Ishii H."/>
            <person name="Satoh N."/>
            <person name="Nishiyama T."/>
            <person name="Hasebe M."/>
            <person name="Maruyama T."/>
            <person name="Minagawa J."/>
            <person name="Obokata J."/>
            <person name="Shigenobu S."/>
        </authorList>
    </citation>
    <scope>NUCLEOTIDE SEQUENCE [LARGE SCALE GENOMIC DNA]</scope>
</reference>
<dbReference type="GO" id="GO:0042273">
    <property type="term" value="P:ribosomal large subunit biogenesis"/>
    <property type="evidence" value="ECO:0007669"/>
    <property type="project" value="TreeGrafter"/>
</dbReference>
<dbReference type="Gene3D" id="1.25.10.10">
    <property type="entry name" value="Leucine-rich Repeat Variant"/>
    <property type="match status" value="1"/>
</dbReference>
<evidence type="ECO:0000313" key="4">
    <source>
        <dbReference type="Proteomes" id="UP000735302"/>
    </source>
</evidence>
<organism evidence="3 4">
    <name type="scientific">Plakobranchus ocellatus</name>
    <dbReference type="NCBI Taxonomy" id="259542"/>
    <lineage>
        <taxon>Eukaryota</taxon>
        <taxon>Metazoa</taxon>
        <taxon>Spiralia</taxon>
        <taxon>Lophotrochozoa</taxon>
        <taxon>Mollusca</taxon>
        <taxon>Gastropoda</taxon>
        <taxon>Heterobranchia</taxon>
        <taxon>Euthyneura</taxon>
        <taxon>Panpulmonata</taxon>
        <taxon>Sacoglossa</taxon>
        <taxon>Placobranchoidea</taxon>
        <taxon>Plakobranchidae</taxon>
        <taxon>Plakobranchus</taxon>
    </lineage>
</organism>
<comment type="caution">
    <text evidence="3">The sequence shown here is derived from an EMBL/GenBank/DDBJ whole genome shotgun (WGS) entry which is preliminary data.</text>
</comment>